<accession>X0TSL2</accession>
<organism evidence="1">
    <name type="scientific">marine sediment metagenome</name>
    <dbReference type="NCBI Taxonomy" id="412755"/>
    <lineage>
        <taxon>unclassified sequences</taxon>
        <taxon>metagenomes</taxon>
        <taxon>ecological metagenomes</taxon>
    </lineage>
</organism>
<name>X0TSL2_9ZZZZ</name>
<gene>
    <name evidence="1" type="ORF">S01H1_32246</name>
</gene>
<dbReference type="EMBL" id="BARS01019954">
    <property type="protein sequence ID" value="GAF96543.1"/>
    <property type="molecule type" value="Genomic_DNA"/>
</dbReference>
<reference evidence="1" key="1">
    <citation type="journal article" date="2014" name="Front. Microbiol.">
        <title>High frequency of phylogenetically diverse reductive dehalogenase-homologous genes in deep subseafloor sedimentary metagenomes.</title>
        <authorList>
            <person name="Kawai M."/>
            <person name="Futagami T."/>
            <person name="Toyoda A."/>
            <person name="Takaki Y."/>
            <person name="Nishi S."/>
            <person name="Hori S."/>
            <person name="Arai W."/>
            <person name="Tsubouchi T."/>
            <person name="Morono Y."/>
            <person name="Uchiyama I."/>
            <person name="Ito T."/>
            <person name="Fujiyama A."/>
            <person name="Inagaki F."/>
            <person name="Takami H."/>
        </authorList>
    </citation>
    <scope>NUCLEOTIDE SEQUENCE</scope>
    <source>
        <strain evidence="1">Expedition CK06-06</strain>
    </source>
</reference>
<evidence type="ECO:0000313" key="1">
    <source>
        <dbReference type="EMBL" id="GAF96543.1"/>
    </source>
</evidence>
<comment type="caution">
    <text evidence="1">The sequence shown here is derived from an EMBL/GenBank/DDBJ whole genome shotgun (WGS) entry which is preliminary data.</text>
</comment>
<protein>
    <submittedName>
        <fullName evidence="1">Uncharacterized protein</fullName>
    </submittedName>
</protein>
<dbReference type="AlphaFoldDB" id="X0TSL2"/>
<proteinExistence type="predicted"/>
<sequence>MLSLVAILTTACAKNTVTGDSYCTSLIPMRGYFYLESADEPLFAEIHGNMKRYESRGCDD</sequence>